<keyword evidence="2" id="KW-1185">Reference proteome</keyword>
<comment type="caution">
    <text evidence="1">The sequence shown here is derived from an EMBL/GenBank/DDBJ whole genome shotgun (WGS) entry which is preliminary data.</text>
</comment>
<protein>
    <submittedName>
        <fullName evidence="1">Uncharacterized protein</fullName>
    </submittedName>
</protein>
<reference evidence="1 2" key="1">
    <citation type="submission" date="2019-05" db="EMBL/GenBank/DDBJ databases">
        <title>Another draft genome of Portunus trituberculatus and its Hox gene families provides insights of decapod evolution.</title>
        <authorList>
            <person name="Jeong J.-H."/>
            <person name="Song I."/>
            <person name="Kim S."/>
            <person name="Choi T."/>
            <person name="Kim D."/>
            <person name="Ryu S."/>
            <person name="Kim W."/>
        </authorList>
    </citation>
    <scope>NUCLEOTIDE SEQUENCE [LARGE SCALE GENOMIC DNA]</scope>
    <source>
        <tissue evidence="1">Muscle</tissue>
    </source>
</reference>
<name>A0A5B7KGN7_PORTR</name>
<evidence type="ECO:0000313" key="1">
    <source>
        <dbReference type="EMBL" id="MPD05907.1"/>
    </source>
</evidence>
<dbReference type="EMBL" id="VSRR010148317">
    <property type="protein sequence ID" value="MPD05907.1"/>
    <property type="molecule type" value="Genomic_DNA"/>
</dbReference>
<accession>A0A5B7KGN7</accession>
<organism evidence="1 2">
    <name type="scientific">Portunus trituberculatus</name>
    <name type="common">Swimming crab</name>
    <name type="synonym">Neptunus trituberculatus</name>
    <dbReference type="NCBI Taxonomy" id="210409"/>
    <lineage>
        <taxon>Eukaryota</taxon>
        <taxon>Metazoa</taxon>
        <taxon>Ecdysozoa</taxon>
        <taxon>Arthropoda</taxon>
        <taxon>Crustacea</taxon>
        <taxon>Multicrustacea</taxon>
        <taxon>Malacostraca</taxon>
        <taxon>Eumalacostraca</taxon>
        <taxon>Eucarida</taxon>
        <taxon>Decapoda</taxon>
        <taxon>Pleocyemata</taxon>
        <taxon>Brachyura</taxon>
        <taxon>Eubrachyura</taxon>
        <taxon>Portunoidea</taxon>
        <taxon>Portunidae</taxon>
        <taxon>Portuninae</taxon>
        <taxon>Portunus</taxon>
    </lineage>
</organism>
<sequence length="83" mass="9547">MSETQRESFILRHVTLETHRTLSVQNSRSAPHDLPDIWTTEFIEEDSPSLRQTVNVCGVMLPMYDRKSQVTLIFLTPPAWSCA</sequence>
<evidence type="ECO:0000313" key="2">
    <source>
        <dbReference type="Proteomes" id="UP000324222"/>
    </source>
</evidence>
<dbReference type="OrthoDB" id="422220at2759"/>
<dbReference type="Proteomes" id="UP000324222">
    <property type="component" value="Unassembled WGS sequence"/>
</dbReference>
<gene>
    <name evidence="1" type="ORF">E2C01_101679</name>
</gene>
<proteinExistence type="predicted"/>
<dbReference type="AlphaFoldDB" id="A0A5B7KGN7"/>